<evidence type="ECO:0000313" key="1">
    <source>
        <dbReference type="EMBL" id="QNP67560.1"/>
    </source>
</evidence>
<evidence type="ECO:0000313" key="2">
    <source>
        <dbReference type="Proteomes" id="UP000516230"/>
    </source>
</evidence>
<dbReference type="KEGG" id="sgj:IAG43_23605"/>
<keyword evidence="2" id="KW-1185">Reference proteome</keyword>
<gene>
    <name evidence="1" type="ORF">IAG43_23605</name>
</gene>
<sequence length="119" mass="12706">MASRTEGEPAAGVKRCVVTVDGERALTAATEWREKGERPSEVALDHERVNMADHESTGTYLYSGTGAVGRVDGCTSPTFGGDLFTVLETQVEDGDKAAMKQLITAYSEATRSSDVCTSR</sequence>
<reference evidence="1 2" key="1">
    <citation type="submission" date="2020-08" db="EMBL/GenBank/DDBJ databases">
        <title>A novel species.</title>
        <authorList>
            <person name="Gao J."/>
        </authorList>
    </citation>
    <scope>NUCLEOTIDE SEQUENCE [LARGE SCALE GENOMIC DNA]</scope>
    <source>
        <strain evidence="1 2">CRPJ-33</strain>
    </source>
</reference>
<organism evidence="1 2">
    <name type="scientific">Streptomyces genisteinicus</name>
    <dbReference type="NCBI Taxonomy" id="2768068"/>
    <lineage>
        <taxon>Bacteria</taxon>
        <taxon>Bacillati</taxon>
        <taxon>Actinomycetota</taxon>
        <taxon>Actinomycetes</taxon>
        <taxon>Kitasatosporales</taxon>
        <taxon>Streptomycetaceae</taxon>
        <taxon>Streptomyces</taxon>
    </lineage>
</organism>
<proteinExistence type="predicted"/>
<dbReference type="Proteomes" id="UP000516230">
    <property type="component" value="Chromosome"/>
</dbReference>
<accession>A0A7H0I444</accession>
<protein>
    <submittedName>
        <fullName evidence="1">Uncharacterized protein</fullName>
    </submittedName>
</protein>
<dbReference type="EMBL" id="CP060825">
    <property type="protein sequence ID" value="QNP67560.1"/>
    <property type="molecule type" value="Genomic_DNA"/>
</dbReference>
<name>A0A7H0I444_9ACTN</name>
<dbReference type="AlphaFoldDB" id="A0A7H0I444"/>